<dbReference type="InterPro" id="IPR014322">
    <property type="entry name" value="RNA_pol_sigma-B/F/G"/>
</dbReference>
<evidence type="ECO:0000256" key="1">
    <source>
        <dbReference type="ARBA" id="ARBA00023015"/>
    </source>
</evidence>
<dbReference type="GO" id="GO:0006352">
    <property type="term" value="P:DNA-templated transcription initiation"/>
    <property type="evidence" value="ECO:0007669"/>
    <property type="project" value="InterPro"/>
</dbReference>
<dbReference type="Pfam" id="PF04542">
    <property type="entry name" value="Sigma70_r2"/>
    <property type="match status" value="1"/>
</dbReference>
<evidence type="ECO:0000313" key="8">
    <source>
        <dbReference type="EMBL" id="TQR82396.1"/>
    </source>
</evidence>
<dbReference type="RefSeq" id="WP_142556017.1">
    <property type="nucleotide sequence ID" value="NZ_VIFX01000077.1"/>
</dbReference>
<dbReference type="InterPro" id="IPR007627">
    <property type="entry name" value="RNA_pol_sigma70_r2"/>
</dbReference>
<evidence type="ECO:0000259" key="7">
    <source>
        <dbReference type="Pfam" id="PF04545"/>
    </source>
</evidence>
<dbReference type="InterPro" id="IPR007630">
    <property type="entry name" value="RNA_pol_sigma70_r4"/>
</dbReference>
<comment type="caution">
    <text evidence="8">The sequence shown here is derived from an EMBL/GenBank/DDBJ whole genome shotgun (WGS) entry which is preliminary data.</text>
</comment>
<dbReference type="Pfam" id="PF04545">
    <property type="entry name" value="Sigma70_r4"/>
    <property type="match status" value="1"/>
</dbReference>
<name>A0A544VQY5_9MYCO</name>
<dbReference type="InterPro" id="IPR036388">
    <property type="entry name" value="WH-like_DNA-bd_sf"/>
</dbReference>
<dbReference type="Gene3D" id="1.20.120.1810">
    <property type="match status" value="1"/>
</dbReference>
<feature type="domain" description="RNA polymerase sigma-70 region 2" evidence="6">
    <location>
        <begin position="23"/>
        <end position="91"/>
    </location>
</feature>
<dbReference type="InterPro" id="IPR000943">
    <property type="entry name" value="RNA_pol_sigma70"/>
</dbReference>
<reference evidence="8 9" key="1">
    <citation type="submission" date="2018-10" db="EMBL/GenBank/DDBJ databases">
        <title>Draft genome of Mycobacterium hodleri strain B.</title>
        <authorList>
            <person name="Amande T.J."/>
            <person name="Mcgenity T.J."/>
        </authorList>
    </citation>
    <scope>NUCLEOTIDE SEQUENCE [LARGE SCALE GENOMIC DNA]</scope>
    <source>
        <strain evidence="8 9">B</strain>
    </source>
</reference>
<keyword evidence="1" id="KW-0805">Transcription regulation</keyword>
<dbReference type="InterPro" id="IPR007624">
    <property type="entry name" value="RNA_pol_sigma70_r3"/>
</dbReference>
<dbReference type="InterPro" id="IPR013325">
    <property type="entry name" value="RNA_pol_sigma_r2"/>
</dbReference>
<organism evidence="8 9">
    <name type="scientific">Mycolicibacterium hodleri</name>
    <dbReference type="NCBI Taxonomy" id="49897"/>
    <lineage>
        <taxon>Bacteria</taxon>
        <taxon>Bacillati</taxon>
        <taxon>Actinomycetota</taxon>
        <taxon>Actinomycetes</taxon>
        <taxon>Mycobacteriales</taxon>
        <taxon>Mycobacteriaceae</taxon>
        <taxon>Mycolicibacterium</taxon>
    </lineage>
</organism>
<dbReference type="PRINTS" id="PR00046">
    <property type="entry name" value="SIGMA70FCT"/>
</dbReference>
<keyword evidence="3" id="KW-0238">DNA-binding</keyword>
<feature type="domain" description="RNA polymerase sigma-70 region 4" evidence="7">
    <location>
        <begin position="186"/>
        <end position="234"/>
    </location>
</feature>
<gene>
    <name evidence="8" type="ORF">D8S82_32410</name>
</gene>
<evidence type="ECO:0000256" key="4">
    <source>
        <dbReference type="ARBA" id="ARBA00023163"/>
    </source>
</evidence>
<sequence length="241" mass="27472">MFRVLATLDPDTPRWRRQRDRIVVRCLPLATNIARRYRQRGQDDDDLIQVARIGLVNAVDRFDVDRGSNFLAFAVPTILGEVRRHFRDHGWAVRVPRRLKELHLELINARQELYQHLGRAPTATELAEHTGVDRDDIVQATIASNGYSTQSTLSLVTDDDDGLYDRIGDVDTRLDKVLDVTTVRPLLAALPDRERTILVMRFFQDMSQSQIAERIGISQMHVSRLLSSSLAALRTHAQIAD</sequence>
<keyword evidence="2" id="KW-0731">Sigma factor</keyword>
<dbReference type="PANTHER" id="PTHR30385">
    <property type="entry name" value="SIGMA FACTOR F FLAGELLAR"/>
    <property type="match status" value="1"/>
</dbReference>
<feature type="domain" description="RNA polymerase sigma-70 region 3" evidence="5">
    <location>
        <begin position="105"/>
        <end position="157"/>
    </location>
</feature>
<evidence type="ECO:0000313" key="9">
    <source>
        <dbReference type="Proteomes" id="UP000315759"/>
    </source>
</evidence>
<proteinExistence type="predicted"/>
<dbReference type="PANTHER" id="PTHR30385:SF4">
    <property type="entry name" value="RNA POLYMERASE SIGMA-E FACTOR"/>
    <property type="match status" value="1"/>
</dbReference>
<keyword evidence="4" id="KW-0804">Transcription</keyword>
<dbReference type="AlphaFoldDB" id="A0A544VQY5"/>
<dbReference type="GO" id="GO:0003677">
    <property type="term" value="F:DNA binding"/>
    <property type="evidence" value="ECO:0007669"/>
    <property type="project" value="UniProtKB-KW"/>
</dbReference>
<dbReference type="Proteomes" id="UP000315759">
    <property type="component" value="Unassembled WGS sequence"/>
</dbReference>
<keyword evidence="9" id="KW-1185">Reference proteome</keyword>
<dbReference type="Pfam" id="PF04539">
    <property type="entry name" value="Sigma70_r3"/>
    <property type="match status" value="1"/>
</dbReference>
<protein>
    <submittedName>
        <fullName evidence="8">SigB/SigF/SigG family RNA polymerase sigma factor</fullName>
    </submittedName>
</protein>
<evidence type="ECO:0000259" key="6">
    <source>
        <dbReference type="Pfam" id="PF04542"/>
    </source>
</evidence>
<dbReference type="SUPFAM" id="SSF88946">
    <property type="entry name" value="Sigma2 domain of RNA polymerase sigma factors"/>
    <property type="match status" value="1"/>
</dbReference>
<evidence type="ECO:0000256" key="2">
    <source>
        <dbReference type="ARBA" id="ARBA00023082"/>
    </source>
</evidence>
<dbReference type="EMBL" id="VIFX01000077">
    <property type="protein sequence ID" value="TQR82396.1"/>
    <property type="molecule type" value="Genomic_DNA"/>
</dbReference>
<evidence type="ECO:0000259" key="5">
    <source>
        <dbReference type="Pfam" id="PF04539"/>
    </source>
</evidence>
<dbReference type="Gene3D" id="1.10.10.10">
    <property type="entry name" value="Winged helix-like DNA-binding domain superfamily/Winged helix DNA-binding domain"/>
    <property type="match status" value="2"/>
</dbReference>
<accession>A0A544VQY5</accession>
<dbReference type="SUPFAM" id="SSF88659">
    <property type="entry name" value="Sigma3 and sigma4 domains of RNA polymerase sigma factors"/>
    <property type="match status" value="2"/>
</dbReference>
<evidence type="ECO:0000256" key="3">
    <source>
        <dbReference type="ARBA" id="ARBA00023125"/>
    </source>
</evidence>
<dbReference type="NCBIfam" id="TIGR02937">
    <property type="entry name" value="sigma70-ECF"/>
    <property type="match status" value="1"/>
</dbReference>
<dbReference type="InterPro" id="IPR014284">
    <property type="entry name" value="RNA_pol_sigma-70_dom"/>
</dbReference>
<dbReference type="InterPro" id="IPR013324">
    <property type="entry name" value="RNA_pol_sigma_r3/r4-like"/>
</dbReference>
<dbReference type="GO" id="GO:0016987">
    <property type="term" value="F:sigma factor activity"/>
    <property type="evidence" value="ECO:0007669"/>
    <property type="project" value="UniProtKB-KW"/>
</dbReference>
<dbReference type="NCBIfam" id="TIGR02980">
    <property type="entry name" value="SigBFG"/>
    <property type="match status" value="1"/>
</dbReference>
<dbReference type="CDD" id="cd06171">
    <property type="entry name" value="Sigma70_r4"/>
    <property type="match status" value="1"/>
</dbReference>